<organism evidence="1 2">
    <name type="scientific">Mycolicibacterium farcinogenes</name>
    <name type="common">Mycobacterium farcinogenes</name>
    <dbReference type="NCBI Taxonomy" id="1802"/>
    <lineage>
        <taxon>Bacteria</taxon>
        <taxon>Bacillati</taxon>
        <taxon>Actinomycetota</taxon>
        <taxon>Actinomycetes</taxon>
        <taxon>Mycobacteriales</taxon>
        <taxon>Mycobacteriaceae</taxon>
        <taxon>Mycolicibacterium</taxon>
    </lineage>
</organism>
<dbReference type="EMBL" id="CP081673">
    <property type="protein sequence ID" value="QZH66366.1"/>
    <property type="molecule type" value="Genomic_DNA"/>
</dbReference>
<name>A0ACD1FH68_MYCFR</name>
<gene>
    <name evidence="1" type="ORF">K6L26_01185</name>
</gene>
<evidence type="ECO:0000313" key="2">
    <source>
        <dbReference type="Proteomes" id="UP000825598"/>
    </source>
</evidence>
<dbReference type="Proteomes" id="UP000825598">
    <property type="component" value="Chromosome"/>
</dbReference>
<keyword evidence="2" id="KW-1185">Reference proteome</keyword>
<proteinExistence type="predicted"/>
<evidence type="ECO:0000313" key="1">
    <source>
        <dbReference type="EMBL" id="QZH66366.1"/>
    </source>
</evidence>
<sequence length="242" mass="27079">MTALFEDSEPRDRAVSRKEATRLLRQVTTGVAALLLAAVDDWNALSERHAAHLRTELHGLLRGSHVAGLTAASTAVWLGTQGMHPPGHIVSKPHRWPMISSHGKTYMAIHHYEMEPTNARRTAFCNQDSETLRLIDAETSSLIGNPTHCELTWDYDPYTDAHIRRIWVSAPSVDWARFEVPMAKAQAQLASWRKRKMKWLPGELPADMHAVAPLPARDAQERLQPGIEIQPPQRSKDAGDAQ</sequence>
<accession>A0ACD1FH68</accession>
<protein>
    <submittedName>
        <fullName evidence="1">Uncharacterized protein</fullName>
    </submittedName>
</protein>
<reference evidence="1" key="1">
    <citation type="submission" date="2021-07" db="EMBL/GenBank/DDBJ databases">
        <title>Complete Genome Sequences of Mycobacterium farcinogenes Isolated from Clinical Specimens from Patients in Thailand.</title>
        <authorList>
            <person name="Sodsai P."/>
        </authorList>
    </citation>
    <scope>NUCLEOTIDE SEQUENCE</scope>
    <source>
        <strain evidence="1">BKK/CU-MFGFA-001</strain>
    </source>
</reference>